<gene>
    <name evidence="2" type="ORF">GCM10023156_11160</name>
</gene>
<evidence type="ECO:0000313" key="2">
    <source>
        <dbReference type="EMBL" id="GAA4448242.1"/>
    </source>
</evidence>
<dbReference type="Pfam" id="PF13649">
    <property type="entry name" value="Methyltransf_25"/>
    <property type="match status" value="1"/>
</dbReference>
<dbReference type="CDD" id="cd02440">
    <property type="entry name" value="AdoMet_MTases"/>
    <property type="match status" value="1"/>
</dbReference>
<sequence length="220" mass="24574">MTPKPDRTHIVTEYAKLASEYDSRWSSYIRMTTDATLARMPSELGDVLDVGCGTGAILSRLVDQFPASKLTGVDASSEMLQIAKNRLPPQVELRTGWAEELAFEHSSFDTVVCCNVFHFIRHPDQALQEMLRVLRPGGVIIITDWCDDYLTCKLCDIYLRWSDPSHFRMYGVSEFQQLIEEAGASQVQIQRYKVTWLWGLMTASATKPSVAAGGEASSAS</sequence>
<dbReference type="InterPro" id="IPR041698">
    <property type="entry name" value="Methyltransf_25"/>
</dbReference>
<protein>
    <recommendedName>
        <fullName evidence="1">Methyltransferase domain-containing protein</fullName>
    </recommendedName>
</protein>
<evidence type="ECO:0000259" key="1">
    <source>
        <dbReference type="Pfam" id="PF13649"/>
    </source>
</evidence>
<organism evidence="2 3">
    <name type="scientific">Novipirellula rosea</name>
    <dbReference type="NCBI Taxonomy" id="1031540"/>
    <lineage>
        <taxon>Bacteria</taxon>
        <taxon>Pseudomonadati</taxon>
        <taxon>Planctomycetota</taxon>
        <taxon>Planctomycetia</taxon>
        <taxon>Pirellulales</taxon>
        <taxon>Pirellulaceae</taxon>
        <taxon>Novipirellula</taxon>
    </lineage>
</organism>
<dbReference type="RefSeq" id="WP_345320220.1">
    <property type="nucleotide sequence ID" value="NZ_BAABGA010000016.1"/>
</dbReference>
<keyword evidence="3" id="KW-1185">Reference proteome</keyword>
<dbReference type="InterPro" id="IPR029063">
    <property type="entry name" value="SAM-dependent_MTases_sf"/>
</dbReference>
<dbReference type="Proteomes" id="UP001500840">
    <property type="component" value="Unassembled WGS sequence"/>
</dbReference>
<reference evidence="3" key="1">
    <citation type="journal article" date="2019" name="Int. J. Syst. Evol. Microbiol.">
        <title>The Global Catalogue of Microorganisms (GCM) 10K type strain sequencing project: providing services to taxonomists for standard genome sequencing and annotation.</title>
        <authorList>
            <consortium name="The Broad Institute Genomics Platform"/>
            <consortium name="The Broad Institute Genome Sequencing Center for Infectious Disease"/>
            <person name="Wu L."/>
            <person name="Ma J."/>
        </authorList>
    </citation>
    <scope>NUCLEOTIDE SEQUENCE [LARGE SCALE GENOMIC DNA]</scope>
    <source>
        <strain evidence="3">JCM 17759</strain>
    </source>
</reference>
<dbReference type="SUPFAM" id="SSF53335">
    <property type="entry name" value="S-adenosyl-L-methionine-dependent methyltransferases"/>
    <property type="match status" value="1"/>
</dbReference>
<dbReference type="EMBL" id="BAABGA010000016">
    <property type="protein sequence ID" value="GAA4448242.1"/>
    <property type="molecule type" value="Genomic_DNA"/>
</dbReference>
<accession>A0ABP8MC99</accession>
<feature type="domain" description="Methyltransferase" evidence="1">
    <location>
        <begin position="47"/>
        <end position="138"/>
    </location>
</feature>
<comment type="caution">
    <text evidence="2">The sequence shown here is derived from an EMBL/GenBank/DDBJ whole genome shotgun (WGS) entry which is preliminary data.</text>
</comment>
<evidence type="ECO:0000313" key="3">
    <source>
        <dbReference type="Proteomes" id="UP001500840"/>
    </source>
</evidence>
<name>A0ABP8MC99_9BACT</name>
<dbReference type="Gene3D" id="3.40.50.150">
    <property type="entry name" value="Vaccinia Virus protein VP39"/>
    <property type="match status" value="1"/>
</dbReference>
<proteinExistence type="predicted"/>
<dbReference type="PANTHER" id="PTHR43591">
    <property type="entry name" value="METHYLTRANSFERASE"/>
    <property type="match status" value="1"/>
</dbReference>